<protein>
    <recommendedName>
        <fullName evidence="2">non-specific protein-tyrosine kinase</fullName>
        <ecNumber evidence="2">2.7.10.2</ecNumber>
    </recommendedName>
</protein>
<dbReference type="PANTHER" id="PTHR32309:SF13">
    <property type="entry name" value="FERRIC ENTEROBACTIN TRANSPORT PROTEIN FEPE"/>
    <property type="match status" value="1"/>
</dbReference>
<comment type="caution">
    <text evidence="13">The sequence shown here is derived from an EMBL/GenBank/DDBJ whole genome shotgun (WGS) entry which is preliminary data.</text>
</comment>
<feature type="domain" description="AAA" evidence="12">
    <location>
        <begin position="622"/>
        <end position="751"/>
    </location>
</feature>
<accession>A0ABS8NBC4</accession>
<evidence type="ECO:0000256" key="10">
    <source>
        <dbReference type="SAM" id="MobiDB-lite"/>
    </source>
</evidence>
<evidence type="ECO:0000256" key="1">
    <source>
        <dbReference type="ARBA" id="ARBA00007316"/>
    </source>
</evidence>
<dbReference type="InterPro" id="IPR025669">
    <property type="entry name" value="AAA_dom"/>
</dbReference>
<name>A0ABS8NBC4_9BACT</name>
<evidence type="ECO:0000256" key="2">
    <source>
        <dbReference type="ARBA" id="ARBA00011903"/>
    </source>
</evidence>
<comment type="catalytic activity">
    <reaction evidence="8">
        <text>L-tyrosyl-[protein] + ATP = O-phospho-L-tyrosyl-[protein] + ADP + H(+)</text>
        <dbReference type="Rhea" id="RHEA:10596"/>
        <dbReference type="Rhea" id="RHEA-COMP:10136"/>
        <dbReference type="Rhea" id="RHEA-COMP:20101"/>
        <dbReference type="ChEBI" id="CHEBI:15378"/>
        <dbReference type="ChEBI" id="CHEBI:30616"/>
        <dbReference type="ChEBI" id="CHEBI:46858"/>
        <dbReference type="ChEBI" id="CHEBI:61978"/>
        <dbReference type="ChEBI" id="CHEBI:456216"/>
        <dbReference type="EC" id="2.7.10.2"/>
    </reaction>
</comment>
<keyword evidence="11" id="KW-1133">Transmembrane helix</keyword>
<feature type="region of interest" description="Disordered" evidence="10">
    <location>
        <begin position="1"/>
        <end position="24"/>
    </location>
</feature>
<dbReference type="InterPro" id="IPR027417">
    <property type="entry name" value="P-loop_NTPase"/>
</dbReference>
<organism evidence="13 14">
    <name type="scientific">Rhodopirellula halodulae</name>
    <dbReference type="NCBI Taxonomy" id="2894198"/>
    <lineage>
        <taxon>Bacteria</taxon>
        <taxon>Pseudomonadati</taxon>
        <taxon>Planctomycetota</taxon>
        <taxon>Planctomycetia</taxon>
        <taxon>Pirellulales</taxon>
        <taxon>Pirellulaceae</taxon>
        <taxon>Rhodopirellula</taxon>
    </lineage>
</organism>
<dbReference type="Pfam" id="PF13614">
    <property type="entry name" value="AAA_31"/>
    <property type="match status" value="1"/>
</dbReference>
<dbReference type="EMBL" id="JAJKFW010000003">
    <property type="protein sequence ID" value="MCC9640865.1"/>
    <property type="molecule type" value="Genomic_DNA"/>
</dbReference>
<feature type="transmembrane region" description="Helical" evidence="11">
    <location>
        <begin position="70"/>
        <end position="88"/>
    </location>
</feature>
<proteinExistence type="inferred from homology"/>
<keyword evidence="7" id="KW-0829">Tyrosine-protein kinase</keyword>
<evidence type="ECO:0000256" key="8">
    <source>
        <dbReference type="ARBA" id="ARBA00051245"/>
    </source>
</evidence>
<feature type="coiled-coil region" evidence="9">
    <location>
        <begin position="450"/>
        <end position="487"/>
    </location>
</feature>
<dbReference type="CDD" id="cd05387">
    <property type="entry name" value="BY-kinase"/>
    <property type="match status" value="1"/>
</dbReference>
<evidence type="ECO:0000256" key="5">
    <source>
        <dbReference type="ARBA" id="ARBA00022777"/>
    </source>
</evidence>
<keyword evidence="11" id="KW-0472">Membrane</keyword>
<evidence type="ECO:0000256" key="3">
    <source>
        <dbReference type="ARBA" id="ARBA00022679"/>
    </source>
</evidence>
<dbReference type="SUPFAM" id="SSF52540">
    <property type="entry name" value="P-loop containing nucleoside triphosphate hydrolases"/>
    <property type="match status" value="1"/>
</dbReference>
<keyword evidence="6" id="KW-0067">ATP-binding</keyword>
<keyword evidence="4" id="KW-0547">Nucleotide-binding</keyword>
<dbReference type="InterPro" id="IPR005702">
    <property type="entry name" value="Wzc-like_C"/>
</dbReference>
<sequence length="859" mass="93472">MTPDSNSTDASTGKRGPSSFASYPSQNAGTMGLAAMGSYPAMNEGWGNGSSSADQGDAGDMLSCIWRYRWAALVPTLLGVVIGFLVFVKTPETFQSGTLLMFESDRPAVIDTMTGDLLGGVPSIDILRSQIFGDEVTRTAFANENLALFREGLGGNPSNLLGIASKSLKFEADVADTRSSSSIVASLSFEHSDPELCEAAVKAYSAAVQNLFAEKHKSSRSELIRLISLATDKLGPELKRLEEKHRTFRTSAPLVWNENGDAINPHRERQLYLTERRSELFETLRAESIELSAVESIAAEAKDPQVRLSIIGQLLGKTFTMPESHRITANMREGDEELAQIELDQQLVPLMIERNKFAAEFGEQHPTVKALDAELTMMKSELRRLVKEQSDRIVELMEENKVEGIDPAKRAEEAVNVILTASRAEVELLKHQISEIDSQIEGERKDAIKLAQYEQENAAMLREIDRNRQLINQLEEQMARVELTEEEGGIRVSELRAPGRAYRVGPNLVKMIGIGTFIGLALGCGLALLLEKNANTFRDPEEIVAAVGAPILTHVPFFKGRVRRKKGEQSNPFEHLDAHLAVVHAPSSVASEAIRSCRTSVLFELAGIQGGKVLQVTSPLPGDGKSTIAGNLACSIAQSGKRTLVIDCDLRRPQVTDNFAMADQLGLVDVLNGKCDHVDAAHPTPLRTLFMMPSGPIPANPAEALTLPEMSELLEALREEYDYIILDTPPLLVVTDPSITASMTDGVVMALKVRRKSKPNAKEAASILTNVGAKLLGVVINASDEGSNNDGYKGYGYYRYGRHTNRYYRKTAENGAKAGQRRTPVVVSGRSSGVKSARPIAVQPSVAAPPVEQDSSSDV</sequence>
<evidence type="ECO:0000256" key="4">
    <source>
        <dbReference type="ARBA" id="ARBA00022741"/>
    </source>
</evidence>
<evidence type="ECO:0000256" key="11">
    <source>
        <dbReference type="SAM" id="Phobius"/>
    </source>
</evidence>
<evidence type="ECO:0000313" key="13">
    <source>
        <dbReference type="EMBL" id="MCC9640865.1"/>
    </source>
</evidence>
<keyword evidence="3 13" id="KW-0808">Transferase</keyword>
<dbReference type="RefSeq" id="WP_230270585.1">
    <property type="nucleotide sequence ID" value="NZ_JAJKFW010000003.1"/>
</dbReference>
<keyword evidence="5" id="KW-0418">Kinase</keyword>
<dbReference type="NCBIfam" id="TIGR01007">
    <property type="entry name" value="eps_fam"/>
    <property type="match status" value="1"/>
</dbReference>
<feature type="transmembrane region" description="Helical" evidence="11">
    <location>
        <begin position="508"/>
        <end position="530"/>
    </location>
</feature>
<keyword evidence="9" id="KW-0175">Coiled coil</keyword>
<feature type="coiled-coil region" evidence="9">
    <location>
        <begin position="368"/>
        <end position="399"/>
    </location>
</feature>
<dbReference type="PANTHER" id="PTHR32309">
    <property type="entry name" value="TYROSINE-PROTEIN KINASE"/>
    <property type="match status" value="1"/>
</dbReference>
<feature type="compositionally biased region" description="Polar residues" evidence="10">
    <location>
        <begin position="1"/>
        <end position="11"/>
    </location>
</feature>
<dbReference type="Proteomes" id="UP001430306">
    <property type="component" value="Unassembled WGS sequence"/>
</dbReference>
<evidence type="ECO:0000256" key="7">
    <source>
        <dbReference type="ARBA" id="ARBA00023137"/>
    </source>
</evidence>
<keyword evidence="14" id="KW-1185">Reference proteome</keyword>
<dbReference type="Gene3D" id="3.40.50.300">
    <property type="entry name" value="P-loop containing nucleotide triphosphate hydrolases"/>
    <property type="match status" value="1"/>
</dbReference>
<comment type="similarity">
    <text evidence="1">Belongs to the CpsD/CapB family.</text>
</comment>
<gene>
    <name evidence="13" type="ORF">LOC71_01160</name>
</gene>
<keyword evidence="11" id="KW-0812">Transmembrane</keyword>
<feature type="compositionally biased region" description="Low complexity" evidence="10">
    <location>
        <begin position="821"/>
        <end position="838"/>
    </location>
</feature>
<dbReference type="GO" id="GO:0004715">
    <property type="term" value="F:non-membrane spanning protein tyrosine kinase activity"/>
    <property type="evidence" value="ECO:0007669"/>
    <property type="project" value="UniProtKB-EC"/>
</dbReference>
<reference evidence="13" key="1">
    <citation type="submission" date="2021-11" db="EMBL/GenBank/DDBJ databases">
        <title>Genome sequence.</title>
        <authorList>
            <person name="Sun Q."/>
        </authorList>
    </citation>
    <scope>NUCLEOTIDE SEQUENCE</scope>
    <source>
        <strain evidence="13">JC740</strain>
    </source>
</reference>
<evidence type="ECO:0000256" key="9">
    <source>
        <dbReference type="SAM" id="Coils"/>
    </source>
</evidence>
<evidence type="ECO:0000313" key="14">
    <source>
        <dbReference type="Proteomes" id="UP001430306"/>
    </source>
</evidence>
<feature type="region of interest" description="Disordered" evidence="10">
    <location>
        <begin position="813"/>
        <end position="859"/>
    </location>
</feature>
<dbReference type="EC" id="2.7.10.2" evidence="2"/>
<dbReference type="InterPro" id="IPR050445">
    <property type="entry name" value="Bact_polysacc_biosynth/exp"/>
</dbReference>
<evidence type="ECO:0000256" key="6">
    <source>
        <dbReference type="ARBA" id="ARBA00022840"/>
    </source>
</evidence>
<evidence type="ECO:0000259" key="12">
    <source>
        <dbReference type="Pfam" id="PF13614"/>
    </source>
</evidence>